<dbReference type="KEGG" id="sgm:GCM10017557_04300"/>
<feature type="region of interest" description="Disordered" evidence="2">
    <location>
        <begin position="44"/>
        <end position="64"/>
    </location>
</feature>
<accession>A0A7G1NSY6</accession>
<dbReference type="GO" id="GO:0004553">
    <property type="term" value="F:hydrolase activity, hydrolyzing O-glycosyl compounds"/>
    <property type="evidence" value="ECO:0007669"/>
    <property type="project" value="UniProtKB-ARBA"/>
</dbReference>
<dbReference type="PROSITE" id="PS51318">
    <property type="entry name" value="TAT"/>
    <property type="match status" value="1"/>
</dbReference>
<dbReference type="PANTHER" id="PTHR36848:SF2">
    <property type="entry name" value="SECRETED PROTEIN"/>
    <property type="match status" value="1"/>
</dbReference>
<keyword evidence="1 4" id="KW-0378">Hydrolase</keyword>
<keyword evidence="5" id="KW-1185">Reference proteome</keyword>
<evidence type="ECO:0000259" key="3">
    <source>
        <dbReference type="Pfam" id="PF22666"/>
    </source>
</evidence>
<dbReference type="Gene3D" id="2.60.120.260">
    <property type="entry name" value="Galactose-binding domain-like"/>
    <property type="match status" value="1"/>
</dbReference>
<evidence type="ECO:0000313" key="4">
    <source>
        <dbReference type="EMBL" id="BCL25571.1"/>
    </source>
</evidence>
<dbReference type="Gene3D" id="2.60.120.560">
    <property type="entry name" value="Exo-inulinase, domain 1"/>
    <property type="match status" value="1"/>
</dbReference>
<dbReference type="Pfam" id="PF17132">
    <property type="entry name" value="Glyco_hydro_106"/>
    <property type="match status" value="1"/>
</dbReference>
<dbReference type="Proteomes" id="UP000516444">
    <property type="component" value="Chromosome"/>
</dbReference>
<dbReference type="InterPro" id="IPR008979">
    <property type="entry name" value="Galactose-bd-like_sf"/>
</dbReference>
<reference evidence="4 5" key="1">
    <citation type="journal article" date="2014" name="Int. J. Syst. Evol. Microbiol.">
        <title>Complete genome sequence of Corynebacterium casei LMG S-19264T (=DSM 44701T), isolated from a smear-ripened cheese.</title>
        <authorList>
            <consortium name="US DOE Joint Genome Institute (JGI-PGF)"/>
            <person name="Walter F."/>
            <person name="Albersmeier A."/>
            <person name="Kalinowski J."/>
            <person name="Ruckert C."/>
        </authorList>
    </citation>
    <scope>NUCLEOTIDE SEQUENCE [LARGE SCALE GENOMIC DNA]</scope>
    <source>
        <strain evidence="4 5">JCM 4677</strain>
    </source>
</reference>
<dbReference type="Pfam" id="PF22666">
    <property type="entry name" value="Glyco_hydro_2_N2"/>
    <property type="match status" value="1"/>
</dbReference>
<evidence type="ECO:0000256" key="2">
    <source>
        <dbReference type="SAM" id="MobiDB-lite"/>
    </source>
</evidence>
<protein>
    <submittedName>
        <fullName evidence="4">Glycoside hydrolase</fullName>
    </submittedName>
</protein>
<evidence type="ECO:0000256" key="1">
    <source>
        <dbReference type="ARBA" id="ARBA00022801"/>
    </source>
</evidence>
<dbReference type="InterPro" id="IPR054593">
    <property type="entry name" value="Beta-mannosidase-like_N2"/>
</dbReference>
<dbReference type="InterPro" id="IPR006311">
    <property type="entry name" value="TAT_signal"/>
</dbReference>
<dbReference type="AlphaFoldDB" id="A0A7G1NSY6"/>
<dbReference type="RefSeq" id="WP_198427903.1">
    <property type="nucleotide sequence ID" value="NZ_AP023440.1"/>
</dbReference>
<dbReference type="Gene3D" id="3.40.50.880">
    <property type="match status" value="1"/>
</dbReference>
<proteinExistence type="predicted"/>
<gene>
    <name evidence="4" type="ORF">GCM10017557_04300</name>
</gene>
<sequence>MNDTRAVEIVTTQDGPGPSRRTVLALTGAAALAMAAPSAAAEQAAAAGPDASGHEARVDRFAHPRPDSSPTILWFWNGTVTADLVRDQLSDMRDKGIHEVLVFPFETEELKPRFFSEAWFSLIEVTFREAQRHGMHLWLFNDDYFPSGRAGGLVVAGGQVGDRVLPPRPEYGLKGVGLVQWDVPGGSSVRLAAQALSVIDGHLLADAQVRDGVTLLRDGSHWRDYDVHAVVRIEQATAGLMVRSPDEANGLLMDLRADGAVDVWRQREGRFDLVRQGTPVGGFDPADFHRLDVVLRGSRVQISLDGTDLPPLEDNAVIAGRVGVRATATQRSAWDALSVRDADGVELYSQSFDGPDALDTFLLPEPAPLVGAAAWPKGATSTDALIDLTDEARASGTWTAPGGQWHVALFPLRELAQNADPTRNYLNLLDDEAVDLFLDTVPGEYVRRFPWAVGTVLRGFADDEPFLASADSRPLHALPWSTTLEQELDRLGARPGPALAAALTGLGTDGEPLRGTYWRAVSNRYAAAYYRRQGAWMAKRGLRFISNPLWDEYGPAEQIRSSGNLNTSNQWAQIPGTDLIADHYRRGYHRTLSRWPASTAHQLGKERVYLEAMGATGWSVTPALTREVVGAFAVRGVNHTLLHASFSNDKQIVYPPPFQPVNPWWDHSGPLNDWIGRLMEACRAPARPHTALLQPQRAAETYQDTSRAEQLDKDFTAAAHALEDSQIDFDFLDEGALDDDPALRATARPDGTHLVVGHQKYRAVVLPRTPLLALGTAKTLRRFARGGGTVVVVGDLPARESGGDHAGLRRALDGLFAERSAHRVPDATAAATAVVSAGCAAATVSPHTDDVRVMRLDYGPDTAFVVTNEHDAAVRTTLTFPVAGTPEIWDPGTGTVTPAGVWRPAPFPGRRADGTAVDVRIEARATLLVVVRPAGRQPLHATSSSAPVQQIRTAPHGALAVVVVDEPGTVTVAATDGRRTFEGSTEVTDPLTSVPLDGDWTFRFDREGAESRSLPLGSWTEQDARHSGTADYEKTFQLDAKALAGRRWTLDLGDVRDVARVSVNGKALDSLLWAPYRTDITDALRPGLNTLHVRVTNTGANARGETLASGLIGPVTLRPTRTTEVPLRRK</sequence>
<name>A0A7G1NSY6_9ACTN</name>
<dbReference type="PANTHER" id="PTHR36848">
    <property type="entry name" value="DNA-BINDING PROTEIN (PUTATIVE SECRETED PROTEIN)-RELATED"/>
    <property type="match status" value="1"/>
</dbReference>
<dbReference type="NCBIfam" id="NF045579">
    <property type="entry name" value="rhamnoside_JR"/>
    <property type="match status" value="1"/>
</dbReference>
<dbReference type="EMBL" id="AP023440">
    <property type="protein sequence ID" value="BCL25571.1"/>
    <property type="molecule type" value="Genomic_DNA"/>
</dbReference>
<dbReference type="InterPro" id="IPR053161">
    <property type="entry name" value="Ulvan_degrading_GH"/>
</dbReference>
<dbReference type="SUPFAM" id="SSF49785">
    <property type="entry name" value="Galactose-binding domain-like"/>
    <property type="match status" value="1"/>
</dbReference>
<dbReference type="InterPro" id="IPR029062">
    <property type="entry name" value="Class_I_gatase-like"/>
</dbReference>
<organism evidence="4 5">
    <name type="scientific">Streptomyces aurantiacus</name>
    <dbReference type="NCBI Taxonomy" id="47760"/>
    <lineage>
        <taxon>Bacteria</taxon>
        <taxon>Bacillati</taxon>
        <taxon>Actinomycetota</taxon>
        <taxon>Actinomycetes</taxon>
        <taxon>Kitasatosporales</taxon>
        <taxon>Streptomycetaceae</taxon>
        <taxon>Streptomyces</taxon>
        <taxon>Streptomyces aurantiacus group</taxon>
    </lineage>
</organism>
<feature type="compositionally biased region" description="Basic and acidic residues" evidence="2">
    <location>
        <begin position="52"/>
        <end position="64"/>
    </location>
</feature>
<feature type="domain" description="Beta-mannosidase-like galactose-binding" evidence="3">
    <location>
        <begin position="1030"/>
        <end position="1105"/>
    </location>
</feature>
<evidence type="ECO:0000313" key="5">
    <source>
        <dbReference type="Proteomes" id="UP000516444"/>
    </source>
</evidence>